<reference evidence="5" key="1">
    <citation type="journal article" date="2017" name="Plant J.">
        <title>The pomegranate (Punica granatum L.) genome and the genomics of punicalagin biosynthesis.</title>
        <authorList>
            <person name="Qin G."/>
            <person name="Xu C."/>
            <person name="Ming R."/>
            <person name="Tang H."/>
            <person name="Guyot R."/>
            <person name="Kramer E.M."/>
            <person name="Hu Y."/>
            <person name="Yi X."/>
            <person name="Qi Y."/>
            <person name="Xu X."/>
            <person name="Gao Z."/>
            <person name="Pan H."/>
            <person name="Jian J."/>
            <person name="Tian Y."/>
            <person name="Yue Z."/>
            <person name="Xu Y."/>
        </authorList>
    </citation>
    <scope>NUCLEOTIDE SEQUENCE [LARGE SCALE GENOMIC DNA]</scope>
    <source>
        <strain evidence="5">cv. Dabenzi</strain>
    </source>
</reference>
<evidence type="ECO:0000259" key="2">
    <source>
        <dbReference type="Pfam" id="PF06424"/>
    </source>
</evidence>
<feature type="compositionally biased region" description="Basic and acidic residues" evidence="1">
    <location>
        <begin position="93"/>
        <end position="103"/>
    </location>
</feature>
<reference evidence="4 6" key="3">
    <citation type="submission" date="2017-11" db="EMBL/GenBank/DDBJ databases">
        <title>De-novo sequencing of pomegranate (Punica granatum L.) genome.</title>
        <authorList>
            <person name="Akparov Z."/>
            <person name="Amiraslanov A."/>
            <person name="Hajiyeva S."/>
            <person name="Abbasov M."/>
            <person name="Kaur K."/>
            <person name="Hamwieh A."/>
            <person name="Solovyev V."/>
            <person name="Salamov A."/>
            <person name="Braich B."/>
            <person name="Kosarev P."/>
            <person name="Mahmoud A."/>
            <person name="Hajiyev E."/>
            <person name="Babayeva S."/>
            <person name="Izzatullayeva V."/>
            <person name="Mammadov A."/>
            <person name="Mammadov A."/>
            <person name="Sharifova S."/>
            <person name="Ojaghi J."/>
            <person name="Eynullazada K."/>
            <person name="Bayramov B."/>
            <person name="Abdulazimova A."/>
            <person name="Shahmuradov I."/>
        </authorList>
    </citation>
    <scope>NUCLEOTIDE SEQUENCE [LARGE SCALE GENOMIC DNA]</scope>
    <source>
        <strain evidence="4">AG2017</strain>
        <strain evidence="6">cv. AG2017</strain>
        <tissue evidence="4">Leaf</tissue>
    </source>
</reference>
<name>A0A218XI36_PUNGR</name>
<proteinExistence type="predicted"/>
<feature type="compositionally biased region" description="Acidic residues" evidence="1">
    <location>
        <begin position="77"/>
        <end position="92"/>
    </location>
</feature>
<comment type="caution">
    <text evidence="3">The sequence shown here is derived from an EMBL/GenBank/DDBJ whole genome shotgun (WGS) entry which is preliminary data.</text>
</comment>
<dbReference type="AlphaFoldDB" id="A0A218XI36"/>
<feature type="region of interest" description="Disordered" evidence="1">
    <location>
        <begin position="59"/>
        <end position="103"/>
    </location>
</feature>
<evidence type="ECO:0000313" key="5">
    <source>
        <dbReference type="Proteomes" id="UP000197138"/>
    </source>
</evidence>
<accession>A0A218XI36</accession>
<evidence type="ECO:0000313" key="4">
    <source>
        <dbReference type="EMBL" id="PKI66098.1"/>
    </source>
</evidence>
<dbReference type="EMBL" id="MTKT01001357">
    <property type="protein sequence ID" value="OWM84468.1"/>
    <property type="molecule type" value="Genomic_DNA"/>
</dbReference>
<organism evidence="3 5">
    <name type="scientific">Punica granatum</name>
    <name type="common">Pomegranate</name>
    <dbReference type="NCBI Taxonomy" id="22663"/>
    <lineage>
        <taxon>Eukaryota</taxon>
        <taxon>Viridiplantae</taxon>
        <taxon>Streptophyta</taxon>
        <taxon>Embryophyta</taxon>
        <taxon>Tracheophyta</taxon>
        <taxon>Spermatophyta</taxon>
        <taxon>Magnoliopsida</taxon>
        <taxon>eudicotyledons</taxon>
        <taxon>Gunneridae</taxon>
        <taxon>Pentapetalae</taxon>
        <taxon>rosids</taxon>
        <taxon>malvids</taxon>
        <taxon>Myrtales</taxon>
        <taxon>Lythraceae</taxon>
        <taxon>Punica</taxon>
    </lineage>
</organism>
<dbReference type="GO" id="GO:0000398">
    <property type="term" value="P:mRNA splicing, via spliceosome"/>
    <property type="evidence" value="ECO:0007669"/>
    <property type="project" value="InterPro"/>
</dbReference>
<gene>
    <name evidence="3" type="ORF">CDL15_Pgr000908</name>
    <name evidence="4" type="ORF">CRG98_013506</name>
</gene>
<dbReference type="STRING" id="22663.A0A218XI36"/>
<dbReference type="Proteomes" id="UP000233551">
    <property type="component" value="Unassembled WGS sequence"/>
</dbReference>
<evidence type="ECO:0000313" key="3">
    <source>
        <dbReference type="EMBL" id="OWM84468.1"/>
    </source>
</evidence>
<sequence length="138" mass="15934">MPPRKTTNQHRVAEEDELYQRIEQIIDSRLEVDPRRSRVPNPTADLEDVEYDSYSEGDATLFSEDDSSDDAFFVEGGDGEPEFNEEEDDNEGDDKGYDGNRKFDEFEGNDVSLFASTKYDDDNKETDVVWKAIDKRMD</sequence>
<dbReference type="EMBL" id="PGOL01000690">
    <property type="protein sequence ID" value="PKI66098.1"/>
    <property type="molecule type" value="Genomic_DNA"/>
</dbReference>
<reference evidence="3" key="2">
    <citation type="submission" date="2017-06" db="EMBL/GenBank/DDBJ databases">
        <title>The pomegranate genome and the genomics of punicalagin biosynthesis.</title>
        <authorList>
            <person name="Xu C."/>
        </authorList>
    </citation>
    <scope>NUCLEOTIDE SEQUENCE [LARGE SCALE GENOMIC DNA]</scope>
    <source>
        <tissue evidence="3">Fresh leaf</tissue>
    </source>
</reference>
<dbReference type="InterPro" id="IPR010491">
    <property type="entry name" value="PRP1_N"/>
</dbReference>
<protein>
    <recommendedName>
        <fullName evidence="2">PRP1 splicing factor N-terminal domain-containing protein</fullName>
    </recommendedName>
</protein>
<dbReference type="Pfam" id="PF06424">
    <property type="entry name" value="PRP1_N"/>
    <property type="match status" value="1"/>
</dbReference>
<feature type="domain" description="PRP1 splicing factor N-terminal" evidence="2">
    <location>
        <begin position="83"/>
        <end position="138"/>
    </location>
</feature>
<evidence type="ECO:0000313" key="6">
    <source>
        <dbReference type="Proteomes" id="UP000233551"/>
    </source>
</evidence>
<keyword evidence="6" id="KW-1185">Reference proteome</keyword>
<evidence type="ECO:0000256" key="1">
    <source>
        <dbReference type="SAM" id="MobiDB-lite"/>
    </source>
</evidence>
<dbReference type="Proteomes" id="UP000197138">
    <property type="component" value="Unassembled WGS sequence"/>
</dbReference>